<reference evidence="5 6" key="1">
    <citation type="journal article" date="2021" name="Environ. Microbiol.">
        <title>Gene family expansions and transcriptome signatures uncover fungal adaptations to wood decay.</title>
        <authorList>
            <person name="Hage H."/>
            <person name="Miyauchi S."/>
            <person name="Viragh M."/>
            <person name="Drula E."/>
            <person name="Min B."/>
            <person name="Chaduli D."/>
            <person name="Navarro D."/>
            <person name="Favel A."/>
            <person name="Norest M."/>
            <person name="Lesage-Meessen L."/>
            <person name="Balint B."/>
            <person name="Merenyi Z."/>
            <person name="de Eugenio L."/>
            <person name="Morin E."/>
            <person name="Martinez A.T."/>
            <person name="Baldrian P."/>
            <person name="Stursova M."/>
            <person name="Martinez M.J."/>
            <person name="Novotny C."/>
            <person name="Magnuson J.K."/>
            <person name="Spatafora J.W."/>
            <person name="Maurice S."/>
            <person name="Pangilinan J."/>
            <person name="Andreopoulos W."/>
            <person name="LaButti K."/>
            <person name="Hundley H."/>
            <person name="Na H."/>
            <person name="Kuo A."/>
            <person name="Barry K."/>
            <person name="Lipzen A."/>
            <person name="Henrissat B."/>
            <person name="Riley R."/>
            <person name="Ahrendt S."/>
            <person name="Nagy L.G."/>
            <person name="Grigoriev I.V."/>
            <person name="Martin F."/>
            <person name="Rosso M.N."/>
        </authorList>
    </citation>
    <scope>NUCLEOTIDE SEQUENCE [LARGE SCALE GENOMIC DNA]</scope>
    <source>
        <strain evidence="5 6">CIRM-BRFM 1785</strain>
    </source>
</reference>
<dbReference type="Pfam" id="PF00501">
    <property type="entry name" value="AMP-binding"/>
    <property type="match status" value="1"/>
</dbReference>
<evidence type="ECO:0000259" key="3">
    <source>
        <dbReference type="Pfam" id="PF00501"/>
    </source>
</evidence>
<evidence type="ECO:0008006" key="7">
    <source>
        <dbReference type="Google" id="ProtNLM"/>
    </source>
</evidence>
<dbReference type="InterPro" id="IPR013120">
    <property type="entry name" value="FAR_NAD-bd"/>
</dbReference>
<dbReference type="Pfam" id="PF07993">
    <property type="entry name" value="NAD_binding_4"/>
    <property type="match status" value="1"/>
</dbReference>
<dbReference type="InterPro" id="IPR000873">
    <property type="entry name" value="AMP-dep_synth/lig_dom"/>
</dbReference>
<dbReference type="PANTHER" id="PTHR43439">
    <property type="entry name" value="PHENYLACETATE-COENZYME A LIGASE"/>
    <property type="match status" value="1"/>
</dbReference>
<dbReference type="Gene3D" id="3.40.50.720">
    <property type="entry name" value="NAD(P)-binding Rossmann-like Domain"/>
    <property type="match status" value="1"/>
</dbReference>
<protein>
    <recommendedName>
        <fullName evidence="7">Acetyl-CoA synthetase-like protein</fullName>
    </recommendedName>
</protein>
<name>A0ABQ8K4K6_9APHY</name>
<dbReference type="PROSITE" id="PS00455">
    <property type="entry name" value="AMP_BINDING"/>
    <property type="match status" value="1"/>
</dbReference>
<dbReference type="SUPFAM" id="SSF51735">
    <property type="entry name" value="NAD(P)-binding Rossmann-fold domains"/>
    <property type="match status" value="1"/>
</dbReference>
<evidence type="ECO:0000259" key="4">
    <source>
        <dbReference type="Pfam" id="PF07993"/>
    </source>
</evidence>
<dbReference type="Gene3D" id="3.40.50.12780">
    <property type="entry name" value="N-terminal domain of ligase-like"/>
    <property type="match status" value="1"/>
</dbReference>
<dbReference type="RefSeq" id="XP_047774942.1">
    <property type="nucleotide sequence ID" value="XM_047921004.1"/>
</dbReference>
<organism evidence="5 6">
    <name type="scientific">Rhodofomes roseus</name>
    <dbReference type="NCBI Taxonomy" id="34475"/>
    <lineage>
        <taxon>Eukaryota</taxon>
        <taxon>Fungi</taxon>
        <taxon>Dikarya</taxon>
        <taxon>Basidiomycota</taxon>
        <taxon>Agaricomycotina</taxon>
        <taxon>Agaricomycetes</taxon>
        <taxon>Polyporales</taxon>
        <taxon>Rhodofomes</taxon>
    </lineage>
</organism>
<gene>
    <name evidence="5" type="ORF">C8Q71DRAFT_714879</name>
</gene>
<dbReference type="InterPro" id="IPR036291">
    <property type="entry name" value="NAD(P)-bd_dom_sf"/>
</dbReference>
<comment type="caution">
    <text evidence="5">The sequence shown here is derived from an EMBL/GenBank/DDBJ whole genome shotgun (WGS) entry which is preliminary data.</text>
</comment>
<dbReference type="Proteomes" id="UP000814176">
    <property type="component" value="Unassembled WGS sequence"/>
</dbReference>
<proteinExistence type="predicted"/>
<accession>A0ABQ8K4K6</accession>
<dbReference type="InterPro" id="IPR042099">
    <property type="entry name" value="ANL_N_sf"/>
</dbReference>
<keyword evidence="1" id="KW-0596">Phosphopantetheine</keyword>
<dbReference type="PANTHER" id="PTHR43439:SF2">
    <property type="entry name" value="ENZYME, PUTATIVE (JCVI)-RELATED"/>
    <property type="match status" value="1"/>
</dbReference>
<dbReference type="GeneID" id="72001736"/>
<evidence type="ECO:0000313" key="5">
    <source>
        <dbReference type="EMBL" id="KAH9831845.1"/>
    </source>
</evidence>
<sequence length="1042" mass="113484">MATIDARLPPLDGSLNGLPGFVDFHAKHNPNRALYVFPYTDLNSDELRTTSYSDFAQATHRVAHTLRPKREGPDGLVVAIIANVDSVLYHVMLVGLIRAGCVPFAMSPRNSALAIASMMERTQCHHIVSQPAFTGIISEVRSALPSGYSVQIDEVPSLSSVLPSLALTPPDPVTEPEPYPSPLQDLVPTSVALYLHSSGSTGHPKPVPQTHEFLRNWCRFPVVLHGRLHAVGWGAHALPPFHTMAIAVQLLAPLVSGCPTSLFPPRAVEGDPPVIPTPQNTILNARKTSCGILATVPSFVEAWAHNDEDVKYLASLKLLIFAGGPLSKVNGDKLVARGVHLSAGYGATETGSIMKMPFVNTNVPDPDAKSPEDWEWIIMPDECKPRWEDQGDGTYELQLLTCPTHRPAVEDLTLSSGERGCSTSDLWIPHPTKPGLWKIVGRKDDVIVLGTGEKTVPIPLEGHIGAHPLVKGVIAFGRGHQQVGILVEAKPGPEVDPTDHAEVMNFRNAMERRDGWMAVPRVEEANHDAPAFSRIFKEMILIVDPSRPLPRAGKGTVQRKRALELYAQDIEDFLSATFLRNRIIGALRGSSDAAVNATARQVPQNFVFQYPTLASLARAVTGLMRSGQPVELSRSEEIGQMIRKYTALLPECAPDGGIENNNRERIILLTGTTGNLGAHVLALLLKDEGTQRVYAVNRGEDLVNRQRAAFNDAQLPLGLLDSPKLSLLSADFTEDSLGLPQEDIDDIRKTVTHVVHAAWRVDFNLALSSFESLVAGAVRLLSMAPAAHYLFMSSISIAAGWNVQGYQRDTYVPEAALHEDIVAAATSGYGMSKYVVEEVLSNAYQKGFKTTSIRIGQVSGTSQSGAWNTSEWVPSIVKSSLALGVLPNSNNVVSWVPMDVVARTVVDVVLGPESPELINVVHPHPVKWIVVFEAIQDELGVALSFISFHEWVNQLEAVPDTTTPSDLERIPGLKLLETFRALGTAEMEARPEDEKESEFGGLPLFETNKACGISQTLATITPLDEHDARAWVRYWKKVGFLA</sequence>
<feature type="domain" description="Thioester reductase (TE)" evidence="4">
    <location>
        <begin position="669"/>
        <end position="904"/>
    </location>
</feature>
<evidence type="ECO:0000313" key="6">
    <source>
        <dbReference type="Proteomes" id="UP000814176"/>
    </source>
</evidence>
<dbReference type="SUPFAM" id="SSF56801">
    <property type="entry name" value="Acetyl-CoA synthetase-like"/>
    <property type="match status" value="1"/>
</dbReference>
<dbReference type="InterPro" id="IPR051414">
    <property type="entry name" value="Adenylate-forming_Reductase"/>
</dbReference>
<dbReference type="EMBL" id="JADCUA010000024">
    <property type="protein sequence ID" value="KAH9831845.1"/>
    <property type="molecule type" value="Genomic_DNA"/>
</dbReference>
<keyword evidence="2" id="KW-0597">Phosphoprotein</keyword>
<dbReference type="InterPro" id="IPR020845">
    <property type="entry name" value="AMP-binding_CS"/>
</dbReference>
<keyword evidence="6" id="KW-1185">Reference proteome</keyword>
<evidence type="ECO:0000256" key="1">
    <source>
        <dbReference type="ARBA" id="ARBA00022450"/>
    </source>
</evidence>
<dbReference type="Pfam" id="PF23562">
    <property type="entry name" value="AMP-binding_C_3"/>
    <property type="match status" value="1"/>
</dbReference>
<feature type="domain" description="AMP-dependent synthetase/ligase" evidence="3">
    <location>
        <begin position="25"/>
        <end position="364"/>
    </location>
</feature>
<evidence type="ECO:0000256" key="2">
    <source>
        <dbReference type="ARBA" id="ARBA00022553"/>
    </source>
</evidence>